<dbReference type="PaxDb" id="411902-CLOBOL_03922"/>
<accession>A8RU74</accession>
<evidence type="ECO:0000313" key="1">
    <source>
        <dbReference type="EMBL" id="EDP15751.1"/>
    </source>
</evidence>
<reference evidence="1 2" key="2">
    <citation type="submission" date="2007-09" db="EMBL/GenBank/DDBJ databases">
        <title>Draft genome sequence of Clostridium bolteae (ATCC BAA-613).</title>
        <authorList>
            <person name="Sudarsanam P."/>
            <person name="Ley R."/>
            <person name="Guruge J."/>
            <person name="Turnbaugh P.J."/>
            <person name="Mahowald M."/>
            <person name="Liep D."/>
            <person name="Gordon J."/>
        </authorList>
    </citation>
    <scope>NUCLEOTIDE SEQUENCE [LARGE SCALE GENOMIC DNA]</scope>
    <source>
        <strain evidence="2">ATCC BAA-613 / DSM 15670 / CCUG 46953 / JCM 12243 / WAL 16351</strain>
    </source>
</reference>
<name>A8RU74_ENTBW</name>
<dbReference type="HOGENOM" id="CLU_3060104_0_0_9"/>
<dbReference type="Proteomes" id="UP000005396">
    <property type="component" value="Unassembled WGS sequence"/>
</dbReference>
<dbReference type="AlphaFoldDB" id="A8RU74"/>
<dbReference type="EMBL" id="ABCC02000033">
    <property type="protein sequence ID" value="EDP15751.1"/>
    <property type="molecule type" value="Genomic_DNA"/>
</dbReference>
<proteinExistence type="predicted"/>
<reference evidence="1 2" key="1">
    <citation type="submission" date="2007-08" db="EMBL/GenBank/DDBJ databases">
        <authorList>
            <person name="Fulton L."/>
            <person name="Clifton S."/>
            <person name="Fulton B."/>
            <person name="Xu J."/>
            <person name="Minx P."/>
            <person name="Pepin K.H."/>
            <person name="Johnson M."/>
            <person name="Thiruvilangam P."/>
            <person name="Bhonagiri V."/>
            <person name="Nash W.E."/>
            <person name="Mardis E.R."/>
            <person name="Wilson R.K."/>
        </authorList>
    </citation>
    <scope>NUCLEOTIDE SEQUENCE [LARGE SCALE GENOMIC DNA]</scope>
    <source>
        <strain evidence="2">ATCC BAA-613 / DSM 15670 / CCUG 46953 / JCM 12243 / WAL 16351</strain>
    </source>
</reference>
<protein>
    <submittedName>
        <fullName evidence="1">Uncharacterized protein</fullName>
    </submittedName>
</protein>
<sequence length="53" mass="5712">MQADIVNAAISRLSLFSDTMLSAVPNATNGLMKNAVTRTAVFAAADRIHRQNH</sequence>
<evidence type="ECO:0000313" key="2">
    <source>
        <dbReference type="Proteomes" id="UP000005396"/>
    </source>
</evidence>
<comment type="caution">
    <text evidence="1">The sequence shown here is derived from an EMBL/GenBank/DDBJ whole genome shotgun (WGS) entry which is preliminary data.</text>
</comment>
<gene>
    <name evidence="1" type="ORF">CLOBOL_03922</name>
</gene>
<organism evidence="1 2">
    <name type="scientific">Enterocloster bolteae (strain ATCC BAA-613 / DSM 15670 / CCUG 46953 / JCM 12243 / WAL 16351)</name>
    <name type="common">Clostridium bolteae</name>
    <dbReference type="NCBI Taxonomy" id="411902"/>
    <lineage>
        <taxon>Bacteria</taxon>
        <taxon>Bacillati</taxon>
        <taxon>Bacillota</taxon>
        <taxon>Clostridia</taxon>
        <taxon>Lachnospirales</taxon>
        <taxon>Lachnospiraceae</taxon>
        <taxon>Enterocloster</taxon>
    </lineage>
</organism>